<evidence type="ECO:0000313" key="3">
    <source>
        <dbReference type="EMBL" id="CAG7719186.1"/>
    </source>
</evidence>
<name>A0A8J2JGF8_9HEXA</name>
<keyword evidence="1" id="KW-0175">Coiled coil</keyword>
<organism evidence="3 4">
    <name type="scientific">Allacma fusca</name>
    <dbReference type="NCBI Taxonomy" id="39272"/>
    <lineage>
        <taxon>Eukaryota</taxon>
        <taxon>Metazoa</taxon>
        <taxon>Ecdysozoa</taxon>
        <taxon>Arthropoda</taxon>
        <taxon>Hexapoda</taxon>
        <taxon>Collembola</taxon>
        <taxon>Symphypleona</taxon>
        <taxon>Sminthuridae</taxon>
        <taxon>Allacma</taxon>
    </lineage>
</organism>
<dbReference type="EMBL" id="CAJVCH010059318">
    <property type="protein sequence ID" value="CAG7719186.1"/>
    <property type="molecule type" value="Genomic_DNA"/>
</dbReference>
<sequence length="158" mass="17418">MNGSYDSRLSFNSIRVGSRNSRGHTFAPNYLQNPVLGKCSGDYCANENLVKSQASEIQQLRKQLNLISRERDGLLCEVHHLRMDILAAELGRLDSSLEVDEADPDPGGSVDSVDMDDEDTLAEDDSAHQPDEDDHALISTDRIDNCVGEENVKLSEAN</sequence>
<proteinExistence type="predicted"/>
<evidence type="ECO:0000313" key="4">
    <source>
        <dbReference type="Proteomes" id="UP000708208"/>
    </source>
</evidence>
<gene>
    <name evidence="3" type="ORF">AFUS01_LOCUS8524</name>
</gene>
<reference evidence="3" key="1">
    <citation type="submission" date="2021-06" db="EMBL/GenBank/DDBJ databases">
        <authorList>
            <person name="Hodson N. C."/>
            <person name="Mongue J. A."/>
            <person name="Jaron S. K."/>
        </authorList>
    </citation>
    <scope>NUCLEOTIDE SEQUENCE</scope>
</reference>
<dbReference type="AlphaFoldDB" id="A0A8J2JGF8"/>
<feature type="coiled-coil region" evidence="1">
    <location>
        <begin position="50"/>
        <end position="77"/>
    </location>
</feature>
<protein>
    <submittedName>
        <fullName evidence="3">Uncharacterized protein</fullName>
    </submittedName>
</protein>
<feature type="compositionally biased region" description="Acidic residues" evidence="2">
    <location>
        <begin position="113"/>
        <end position="124"/>
    </location>
</feature>
<evidence type="ECO:0000256" key="2">
    <source>
        <dbReference type="SAM" id="MobiDB-lite"/>
    </source>
</evidence>
<feature type="region of interest" description="Disordered" evidence="2">
    <location>
        <begin position="95"/>
        <end position="142"/>
    </location>
</feature>
<dbReference type="Proteomes" id="UP000708208">
    <property type="component" value="Unassembled WGS sequence"/>
</dbReference>
<keyword evidence="4" id="KW-1185">Reference proteome</keyword>
<accession>A0A8J2JGF8</accession>
<evidence type="ECO:0000256" key="1">
    <source>
        <dbReference type="SAM" id="Coils"/>
    </source>
</evidence>
<comment type="caution">
    <text evidence="3">The sequence shown here is derived from an EMBL/GenBank/DDBJ whole genome shotgun (WGS) entry which is preliminary data.</text>
</comment>